<dbReference type="InterPro" id="IPR018511">
    <property type="entry name" value="Hemolysin-typ_Ca-bd_CS"/>
</dbReference>
<dbReference type="Pfam" id="PF00353">
    <property type="entry name" value="HemolysinCabind"/>
    <property type="match status" value="4"/>
</dbReference>
<dbReference type="PROSITE" id="PS00330">
    <property type="entry name" value="HEMOLYSIN_CALCIUM"/>
    <property type="match status" value="2"/>
</dbReference>
<dbReference type="InterPro" id="IPR002126">
    <property type="entry name" value="Cadherin-like_dom"/>
</dbReference>
<dbReference type="GO" id="GO:0007156">
    <property type="term" value="P:homophilic cell adhesion via plasma membrane adhesion molecules"/>
    <property type="evidence" value="ECO:0007669"/>
    <property type="project" value="InterPro"/>
</dbReference>
<comment type="caution">
    <text evidence="7">The sequence shown here is derived from an EMBL/GenBank/DDBJ whole genome shotgun (WGS) entry which is preliminary data.</text>
</comment>
<comment type="subcellular location">
    <subcellularLocation>
        <location evidence="2">Secreted</location>
    </subcellularLocation>
</comment>
<accession>A0A7W6N9D9</accession>
<dbReference type="SUPFAM" id="SSF51120">
    <property type="entry name" value="beta-Roll"/>
    <property type="match status" value="3"/>
</dbReference>
<evidence type="ECO:0000256" key="5">
    <source>
        <dbReference type="SAM" id="MobiDB-lite"/>
    </source>
</evidence>
<evidence type="ECO:0000259" key="6">
    <source>
        <dbReference type="PROSITE" id="PS50268"/>
    </source>
</evidence>
<dbReference type="SMART" id="SM00112">
    <property type="entry name" value="CA"/>
    <property type="match status" value="1"/>
</dbReference>
<evidence type="ECO:0000256" key="4">
    <source>
        <dbReference type="ARBA" id="ARBA00022737"/>
    </source>
</evidence>
<dbReference type="InterPro" id="IPR011049">
    <property type="entry name" value="Serralysin-like_metalloprot_C"/>
</dbReference>
<sequence length="662" mass="68222">MPNLIYDASNPLPASGVSARLELNGIGAVLIDLAVTSDTLSAIRATDTQRIMIGVNGTAIGHLYGLDLLGESNTVYNEGTIGSGTSTAILFSGGGAHSVINRGTITAAGMAIEGNAGNDRIVNVGLIQTTSAAAGAALLDLKGGDDFYDGVLGTVSGGTIKLGIGNDTAYGGVGLETFLGGEGNDYLNGGAGADTVDYSEASSGVTVNLGIVTEQAVGGGQGSDTLIDIEKIVGSAHHDSLTGNTANNTLLGGGGNDTLEGGQGDDRLDGGTGTNTARYSGSSRAKVDLRITGSQNTTGYGSDTLIGISNLEGGSGADHFIGHDGNNRLVGNGGDDTLEGGKGDDVIEGGSGQNTAVFSGTSAQYTITRNADGTVTVADQQADRDGSDTLKDVRLVKFSDKTIALANSNPSDLYLSNTSFSESTQVGKELGYIAGYDPDRDPITYSIVSDPDGLFDLNNDKIVLKKALDYEKATSHKITLMVMDAYGGYLTKTFTITVQNVIEATPLVRTGTSKSDSLTGESGNDQLLGQAGNDQLSGQNGNDTLNGGKGSDVLVGGTGRDVFIFDQKPSPKLNIDYIQDFNPTDDTIHLSRAIFSKLSKGTLASKAFVVGDRFKDADDRILYHKKAGALFYDPDGSGSAQAIQIANISKSLKITHKDFFVF</sequence>
<dbReference type="EMBL" id="JACIDC010000010">
    <property type="protein sequence ID" value="MBB4041373.1"/>
    <property type="molecule type" value="Genomic_DNA"/>
</dbReference>
<dbReference type="GO" id="GO:0016020">
    <property type="term" value="C:membrane"/>
    <property type="evidence" value="ECO:0007669"/>
    <property type="project" value="InterPro"/>
</dbReference>
<comment type="cofactor">
    <cofactor evidence="1">
        <name>Ca(2+)</name>
        <dbReference type="ChEBI" id="CHEBI:29108"/>
    </cofactor>
</comment>
<evidence type="ECO:0000256" key="1">
    <source>
        <dbReference type="ARBA" id="ARBA00001913"/>
    </source>
</evidence>
<dbReference type="PRINTS" id="PR00313">
    <property type="entry name" value="CABNDNGRPT"/>
</dbReference>
<dbReference type="InterPro" id="IPR001343">
    <property type="entry name" value="Hemolysn_Ca-bd"/>
</dbReference>
<keyword evidence="4" id="KW-0677">Repeat</keyword>
<name>A0A7W6N9D9_9HYPH</name>
<dbReference type="Pfam" id="PF08548">
    <property type="entry name" value="Peptidase_M10_C"/>
    <property type="match status" value="1"/>
</dbReference>
<dbReference type="GO" id="GO:0005615">
    <property type="term" value="C:extracellular space"/>
    <property type="evidence" value="ECO:0007669"/>
    <property type="project" value="InterPro"/>
</dbReference>
<reference evidence="7 8" key="1">
    <citation type="submission" date="2020-08" db="EMBL/GenBank/DDBJ databases">
        <title>Genomic Encyclopedia of Type Strains, Phase IV (KMG-IV): sequencing the most valuable type-strain genomes for metagenomic binning, comparative biology and taxonomic classification.</title>
        <authorList>
            <person name="Goeker M."/>
        </authorList>
    </citation>
    <scope>NUCLEOTIDE SEQUENCE [LARGE SCALE GENOMIC DNA]</scope>
    <source>
        <strain evidence="7 8">DSM 15743</strain>
    </source>
</reference>
<dbReference type="RefSeq" id="WP_027316695.1">
    <property type="nucleotide sequence ID" value="NZ_JACIDC010000010.1"/>
</dbReference>
<feature type="domain" description="Cadherin" evidence="6">
    <location>
        <begin position="419"/>
        <end position="508"/>
    </location>
</feature>
<evidence type="ECO:0000256" key="2">
    <source>
        <dbReference type="ARBA" id="ARBA00004613"/>
    </source>
</evidence>
<dbReference type="SUPFAM" id="SSF49313">
    <property type="entry name" value="Cadherin-like"/>
    <property type="match status" value="1"/>
</dbReference>
<dbReference type="Proteomes" id="UP000519439">
    <property type="component" value="Unassembled WGS sequence"/>
</dbReference>
<dbReference type="PANTHER" id="PTHR38340">
    <property type="entry name" value="S-LAYER PROTEIN"/>
    <property type="match status" value="1"/>
</dbReference>
<evidence type="ECO:0000256" key="3">
    <source>
        <dbReference type="ARBA" id="ARBA00022525"/>
    </source>
</evidence>
<dbReference type="PROSITE" id="PS50268">
    <property type="entry name" value="CADHERIN_2"/>
    <property type="match status" value="1"/>
</dbReference>
<dbReference type="InterPro" id="IPR013858">
    <property type="entry name" value="Peptidase_M10B_C"/>
</dbReference>
<dbReference type="CDD" id="cd11304">
    <property type="entry name" value="Cadherin_repeat"/>
    <property type="match status" value="1"/>
</dbReference>
<dbReference type="Pfam" id="PF00028">
    <property type="entry name" value="Cadherin"/>
    <property type="match status" value="1"/>
</dbReference>
<proteinExistence type="predicted"/>
<dbReference type="InterPro" id="IPR050557">
    <property type="entry name" value="RTX_toxin/Mannuronan_C5-epim"/>
</dbReference>
<organism evidence="7 8">
    <name type="scientific">Microvirga flocculans</name>
    <dbReference type="NCBI Taxonomy" id="217168"/>
    <lineage>
        <taxon>Bacteria</taxon>
        <taxon>Pseudomonadati</taxon>
        <taxon>Pseudomonadota</taxon>
        <taxon>Alphaproteobacteria</taxon>
        <taxon>Hyphomicrobiales</taxon>
        <taxon>Methylobacteriaceae</taxon>
        <taxon>Microvirga</taxon>
    </lineage>
</organism>
<keyword evidence="3" id="KW-0964">Secreted</keyword>
<evidence type="ECO:0000313" key="8">
    <source>
        <dbReference type="Proteomes" id="UP000519439"/>
    </source>
</evidence>
<feature type="region of interest" description="Disordered" evidence="5">
    <location>
        <begin position="244"/>
        <end position="285"/>
    </location>
</feature>
<feature type="compositionally biased region" description="Polar residues" evidence="5">
    <location>
        <begin position="511"/>
        <end position="545"/>
    </location>
</feature>
<keyword evidence="8" id="KW-1185">Reference proteome</keyword>
<feature type="region of interest" description="Disordered" evidence="5">
    <location>
        <begin position="511"/>
        <end position="550"/>
    </location>
</feature>
<dbReference type="AlphaFoldDB" id="A0A7W6N9D9"/>
<dbReference type="GO" id="GO:0005509">
    <property type="term" value="F:calcium ion binding"/>
    <property type="evidence" value="ECO:0007669"/>
    <property type="project" value="InterPro"/>
</dbReference>
<gene>
    <name evidence="7" type="ORF">GGR34_003043</name>
</gene>
<dbReference type="InterPro" id="IPR015919">
    <property type="entry name" value="Cadherin-like_sf"/>
</dbReference>
<protein>
    <submittedName>
        <fullName evidence="7">Ca2+-binding RTX toxin-like protein</fullName>
    </submittedName>
</protein>
<dbReference type="Gene3D" id="2.150.10.10">
    <property type="entry name" value="Serralysin-like metalloprotease, C-terminal"/>
    <property type="match status" value="3"/>
</dbReference>
<dbReference type="PANTHER" id="PTHR38340:SF1">
    <property type="entry name" value="S-LAYER PROTEIN"/>
    <property type="match status" value="1"/>
</dbReference>
<feature type="compositionally biased region" description="Polar residues" evidence="5">
    <location>
        <begin position="274"/>
        <end position="283"/>
    </location>
</feature>
<evidence type="ECO:0000313" key="7">
    <source>
        <dbReference type="EMBL" id="MBB4041373.1"/>
    </source>
</evidence>